<dbReference type="Gene3D" id="2.80.10.50">
    <property type="match status" value="1"/>
</dbReference>
<keyword evidence="3" id="KW-1185">Reference proteome</keyword>
<accession>A0A0D0C553</accession>
<dbReference type="Proteomes" id="UP000053593">
    <property type="component" value="Unassembled WGS sequence"/>
</dbReference>
<protein>
    <submittedName>
        <fullName evidence="2">Uncharacterized protein</fullName>
    </submittedName>
</protein>
<dbReference type="OrthoDB" id="3439489at2759"/>
<dbReference type="HOGENOM" id="CLU_115968_3_1_1"/>
<dbReference type="CDD" id="cd23428">
    <property type="entry name" value="beta-trefoil_Ricin_SPI"/>
    <property type="match status" value="1"/>
</dbReference>
<evidence type="ECO:0000313" key="2">
    <source>
        <dbReference type="EMBL" id="KIK49898.1"/>
    </source>
</evidence>
<gene>
    <name evidence="2" type="ORF">GYMLUDRAFT_51483</name>
</gene>
<dbReference type="EMBL" id="KN834962">
    <property type="protein sequence ID" value="KIK49898.1"/>
    <property type="molecule type" value="Genomic_DNA"/>
</dbReference>
<name>A0A0D0C553_9AGAR</name>
<feature type="region of interest" description="Disordered" evidence="1">
    <location>
        <begin position="1"/>
        <end position="22"/>
    </location>
</feature>
<dbReference type="Pfam" id="PF16850">
    <property type="entry name" value="Inhibitor_I66"/>
    <property type="match status" value="1"/>
</dbReference>
<sequence>MAHQYHILNNGKPVGRPLSEDKSRLPKPIKLLAKGAHEDEIKWVLEGDHHGYIAKIRGDPTAPGSHHESNDKVFALLDDKEKAEKWIFEHVPQHGVNQYIILTHDRTRNWVAPKKEGEQIECHPLIILDPPQHSPDTVFELKKVE</sequence>
<reference evidence="2 3" key="1">
    <citation type="submission" date="2014-04" db="EMBL/GenBank/DDBJ databases">
        <title>Evolutionary Origins and Diversification of the Mycorrhizal Mutualists.</title>
        <authorList>
            <consortium name="DOE Joint Genome Institute"/>
            <consortium name="Mycorrhizal Genomics Consortium"/>
            <person name="Kohler A."/>
            <person name="Kuo A."/>
            <person name="Nagy L.G."/>
            <person name="Floudas D."/>
            <person name="Copeland A."/>
            <person name="Barry K.W."/>
            <person name="Cichocki N."/>
            <person name="Veneault-Fourrey C."/>
            <person name="LaButti K."/>
            <person name="Lindquist E.A."/>
            <person name="Lipzen A."/>
            <person name="Lundell T."/>
            <person name="Morin E."/>
            <person name="Murat C."/>
            <person name="Riley R."/>
            <person name="Ohm R."/>
            <person name="Sun H."/>
            <person name="Tunlid A."/>
            <person name="Henrissat B."/>
            <person name="Grigoriev I.V."/>
            <person name="Hibbett D.S."/>
            <person name="Martin F."/>
        </authorList>
    </citation>
    <scope>NUCLEOTIDE SEQUENCE [LARGE SCALE GENOMIC DNA]</scope>
    <source>
        <strain evidence="2 3">FD-317 M1</strain>
    </source>
</reference>
<organism evidence="2 3">
    <name type="scientific">Collybiopsis luxurians FD-317 M1</name>
    <dbReference type="NCBI Taxonomy" id="944289"/>
    <lineage>
        <taxon>Eukaryota</taxon>
        <taxon>Fungi</taxon>
        <taxon>Dikarya</taxon>
        <taxon>Basidiomycota</taxon>
        <taxon>Agaricomycotina</taxon>
        <taxon>Agaricomycetes</taxon>
        <taxon>Agaricomycetidae</taxon>
        <taxon>Agaricales</taxon>
        <taxon>Marasmiineae</taxon>
        <taxon>Omphalotaceae</taxon>
        <taxon>Collybiopsis</taxon>
        <taxon>Collybiopsis luxurians</taxon>
    </lineage>
</organism>
<proteinExistence type="predicted"/>
<dbReference type="InterPro" id="IPR031755">
    <property type="entry name" value="Inhibitor_I66"/>
</dbReference>
<evidence type="ECO:0000313" key="3">
    <source>
        <dbReference type="Proteomes" id="UP000053593"/>
    </source>
</evidence>
<evidence type="ECO:0000256" key="1">
    <source>
        <dbReference type="SAM" id="MobiDB-lite"/>
    </source>
</evidence>
<dbReference type="GO" id="GO:0004867">
    <property type="term" value="F:serine-type endopeptidase inhibitor activity"/>
    <property type="evidence" value="ECO:0007669"/>
    <property type="project" value="InterPro"/>
</dbReference>
<dbReference type="AlphaFoldDB" id="A0A0D0C553"/>